<dbReference type="Proteomes" id="UP000203985">
    <property type="component" value="Segment"/>
</dbReference>
<evidence type="ECO:0000256" key="1">
    <source>
        <dbReference type="SAM" id="MobiDB-lite"/>
    </source>
</evidence>
<gene>
    <name evidence="2" type="primary">64</name>
    <name evidence="2" type="ORF">BOWSER_64</name>
</gene>
<dbReference type="EMBL" id="KU998235">
    <property type="protein sequence ID" value="ANA85459.1"/>
    <property type="molecule type" value="Genomic_DNA"/>
</dbReference>
<proteinExistence type="predicted"/>
<feature type="region of interest" description="Disordered" evidence="1">
    <location>
        <begin position="224"/>
        <end position="257"/>
    </location>
</feature>
<protein>
    <submittedName>
        <fullName evidence="2">Uncharacterized protein</fullName>
    </submittedName>
</protein>
<sequence>MQGTDEVIDEIDTLIGEQLAAGEPMNGYDFDDPDFPTCWHCGRDWHGLAVTERMNQMRARGEFEEGYRYADDDSAIICPGSAFIGPVQTPPRTARLGFSIIAPDHSDHVHLDPGRYVGLFQQSESFAYALTDAWRGFVEHMNQLTQVIWAEIPNWSYHLGEWIEPPADPVAAALPDVRDLATEGWQPVGYLPEGFVFEVDEPQLDDAAATALRDRIEACACELSSQETEAPLSLPVNPTRRRQSSPPFWVARTDGRR</sequence>
<organism evidence="2 3">
    <name type="scientific">Gordonia phage Bowser</name>
    <dbReference type="NCBI Taxonomy" id="1838063"/>
    <lineage>
        <taxon>Viruses</taxon>
        <taxon>Duplodnaviria</taxon>
        <taxon>Heunggongvirae</taxon>
        <taxon>Uroviricota</taxon>
        <taxon>Caudoviricetes</taxon>
        <taxon>Bowservirus</taxon>
        <taxon>Bowservirus bowser</taxon>
    </lineage>
</organism>
<evidence type="ECO:0000313" key="2">
    <source>
        <dbReference type="EMBL" id="ANA85459.1"/>
    </source>
</evidence>
<dbReference type="GeneID" id="28800836"/>
<dbReference type="KEGG" id="vg:28800836"/>
<evidence type="ECO:0000313" key="3">
    <source>
        <dbReference type="Proteomes" id="UP000203985"/>
    </source>
</evidence>
<accession>A0A160DCT6</accession>
<keyword evidence="3" id="KW-1185">Reference proteome</keyword>
<dbReference type="OrthoDB" id="7163at10239"/>
<dbReference type="RefSeq" id="YP_009275631.1">
    <property type="nucleotide sequence ID" value="NC_030930.1"/>
</dbReference>
<name>A0A160DCT6_9CAUD</name>
<reference evidence="2 3" key="1">
    <citation type="submission" date="2016-03" db="EMBL/GenBank/DDBJ databases">
        <authorList>
            <person name="Montgomery M.T."/>
            <person name="Guerrero C.A."/>
            <person name="Mavrich T.N."/>
            <person name="Pope W.H."/>
            <person name="Garlena R.A."/>
            <person name="Russell D.A."/>
            <person name="Jacobs-Sera D."/>
            <person name="Hendrix R.W."/>
            <person name="Hatfull G.F."/>
        </authorList>
    </citation>
    <scope>NUCLEOTIDE SEQUENCE [LARGE SCALE GENOMIC DNA]</scope>
</reference>